<sequence>MSRCRPRRAQPGGDPADVGRQHPDLEEGHVRARHPQPHRDHHGHGDGHQQRAVPHRAEDPGGGAQAHAPQRHLRPHAVTAPTTLCTLLVFRSSVVSSSSQTLLDHRP</sequence>
<feature type="compositionally biased region" description="Basic and acidic residues" evidence="1">
    <location>
        <begin position="17"/>
        <end position="30"/>
    </location>
</feature>
<accession>A0A922MTA7</accession>
<evidence type="ECO:0000313" key="3">
    <source>
        <dbReference type="Proteomes" id="UP000814243"/>
    </source>
</evidence>
<feature type="compositionally biased region" description="Basic and acidic residues" evidence="1">
    <location>
        <begin position="43"/>
        <end position="59"/>
    </location>
</feature>
<dbReference type="AlphaFoldDB" id="A0A922MTA7"/>
<gene>
    <name evidence="2" type="ORF">HF086_009693</name>
</gene>
<feature type="compositionally biased region" description="Basic residues" evidence="1">
    <location>
        <begin position="31"/>
        <end position="42"/>
    </location>
</feature>
<name>A0A922MTA7_SPOEX</name>
<dbReference type="EMBL" id="JACEFF010000192">
    <property type="protein sequence ID" value="KAH9642329.1"/>
    <property type="molecule type" value="Genomic_DNA"/>
</dbReference>
<reference evidence="2" key="1">
    <citation type="journal article" date="2021" name="G3 (Bethesda)">
        <title>Genome and transcriptome analysis of the beet armyworm Spodoptera exigua reveals targets for pest control. .</title>
        <authorList>
            <person name="Simon S."/>
            <person name="Breeschoten T."/>
            <person name="Jansen H.J."/>
            <person name="Dirks R.P."/>
            <person name="Schranz M.E."/>
            <person name="Ros V.I.D."/>
        </authorList>
    </citation>
    <scope>NUCLEOTIDE SEQUENCE</scope>
    <source>
        <strain evidence="2">TB_SE_WUR_2020</strain>
    </source>
</reference>
<evidence type="ECO:0000313" key="2">
    <source>
        <dbReference type="EMBL" id="KAH9642329.1"/>
    </source>
</evidence>
<proteinExistence type="predicted"/>
<evidence type="ECO:0000256" key="1">
    <source>
        <dbReference type="SAM" id="MobiDB-lite"/>
    </source>
</evidence>
<comment type="caution">
    <text evidence="2">The sequence shown here is derived from an EMBL/GenBank/DDBJ whole genome shotgun (WGS) entry which is preliminary data.</text>
</comment>
<protein>
    <submittedName>
        <fullName evidence="2">Uncharacterized protein</fullName>
    </submittedName>
</protein>
<dbReference type="Proteomes" id="UP000814243">
    <property type="component" value="Unassembled WGS sequence"/>
</dbReference>
<organism evidence="2 3">
    <name type="scientific">Spodoptera exigua</name>
    <name type="common">Beet armyworm</name>
    <name type="synonym">Noctua fulgens</name>
    <dbReference type="NCBI Taxonomy" id="7107"/>
    <lineage>
        <taxon>Eukaryota</taxon>
        <taxon>Metazoa</taxon>
        <taxon>Ecdysozoa</taxon>
        <taxon>Arthropoda</taxon>
        <taxon>Hexapoda</taxon>
        <taxon>Insecta</taxon>
        <taxon>Pterygota</taxon>
        <taxon>Neoptera</taxon>
        <taxon>Endopterygota</taxon>
        <taxon>Lepidoptera</taxon>
        <taxon>Glossata</taxon>
        <taxon>Ditrysia</taxon>
        <taxon>Noctuoidea</taxon>
        <taxon>Noctuidae</taxon>
        <taxon>Amphipyrinae</taxon>
        <taxon>Spodoptera</taxon>
    </lineage>
</organism>
<feature type="region of interest" description="Disordered" evidence="1">
    <location>
        <begin position="1"/>
        <end position="77"/>
    </location>
</feature>